<evidence type="ECO:0000256" key="5">
    <source>
        <dbReference type="ARBA" id="ARBA00022989"/>
    </source>
</evidence>
<evidence type="ECO:0000256" key="3">
    <source>
        <dbReference type="ARBA" id="ARBA00022475"/>
    </source>
</evidence>
<dbReference type="NCBIfam" id="TIGR00711">
    <property type="entry name" value="efflux_EmrB"/>
    <property type="match status" value="1"/>
</dbReference>
<dbReference type="EMBL" id="JABASA010000002">
    <property type="protein sequence ID" value="NMD48416.1"/>
    <property type="molecule type" value="Genomic_DNA"/>
</dbReference>
<evidence type="ECO:0000256" key="1">
    <source>
        <dbReference type="ARBA" id="ARBA00004651"/>
    </source>
</evidence>
<evidence type="ECO:0000256" key="2">
    <source>
        <dbReference type="ARBA" id="ARBA00022448"/>
    </source>
</evidence>
<feature type="transmembrane region" description="Helical" evidence="7">
    <location>
        <begin position="12"/>
        <end position="39"/>
    </location>
</feature>
<keyword evidence="4 7" id="KW-0812">Transmembrane</keyword>
<dbReference type="SUPFAM" id="SSF103473">
    <property type="entry name" value="MFS general substrate transporter"/>
    <property type="match status" value="1"/>
</dbReference>
<dbReference type="Pfam" id="PF07690">
    <property type="entry name" value="MFS_1"/>
    <property type="match status" value="1"/>
</dbReference>
<feature type="transmembrane region" description="Helical" evidence="7">
    <location>
        <begin position="403"/>
        <end position="421"/>
    </location>
</feature>
<dbReference type="PROSITE" id="PS50850">
    <property type="entry name" value="MFS"/>
    <property type="match status" value="1"/>
</dbReference>
<feature type="transmembrane region" description="Helical" evidence="7">
    <location>
        <begin position="79"/>
        <end position="102"/>
    </location>
</feature>
<feature type="transmembrane region" description="Helical" evidence="7">
    <location>
        <begin position="364"/>
        <end position="382"/>
    </location>
</feature>
<dbReference type="InterPro" id="IPR036259">
    <property type="entry name" value="MFS_trans_sf"/>
</dbReference>
<evidence type="ECO:0000259" key="8">
    <source>
        <dbReference type="PROSITE" id="PS50850"/>
    </source>
</evidence>
<dbReference type="PRINTS" id="PR01036">
    <property type="entry name" value="TCRTETB"/>
</dbReference>
<dbReference type="AlphaFoldDB" id="A0A7X9QFA5"/>
<dbReference type="InterPro" id="IPR011701">
    <property type="entry name" value="MFS"/>
</dbReference>
<comment type="caution">
    <text evidence="9">The sequence shown here is derived from an EMBL/GenBank/DDBJ whole genome shotgun (WGS) entry which is preliminary data.</text>
</comment>
<feature type="transmembrane region" description="Helical" evidence="7">
    <location>
        <begin position="433"/>
        <end position="454"/>
    </location>
</feature>
<accession>A0A7X9QFA5</accession>
<dbReference type="Gene3D" id="1.20.1720.10">
    <property type="entry name" value="Multidrug resistance protein D"/>
    <property type="match status" value="1"/>
</dbReference>
<feature type="transmembrane region" description="Helical" evidence="7">
    <location>
        <begin position="299"/>
        <end position="320"/>
    </location>
</feature>
<reference evidence="9 10" key="1">
    <citation type="submission" date="2020-04" db="EMBL/GenBank/DDBJ databases">
        <title>MicrobeNet Type strains.</title>
        <authorList>
            <person name="Nicholson A.C."/>
        </authorList>
    </citation>
    <scope>NUCLEOTIDE SEQUENCE [LARGE SCALE GENOMIC DNA]</scope>
    <source>
        <strain evidence="9 10">DSM 22768</strain>
    </source>
</reference>
<proteinExistence type="predicted"/>
<evidence type="ECO:0000256" key="6">
    <source>
        <dbReference type="ARBA" id="ARBA00023136"/>
    </source>
</evidence>
<evidence type="ECO:0000313" key="9">
    <source>
        <dbReference type="EMBL" id="NMD48416.1"/>
    </source>
</evidence>
<organism evidence="9 10">
    <name type="scientific">Streptococcus ratti</name>
    <dbReference type="NCBI Taxonomy" id="1341"/>
    <lineage>
        <taxon>Bacteria</taxon>
        <taxon>Bacillati</taxon>
        <taxon>Bacillota</taxon>
        <taxon>Bacilli</taxon>
        <taxon>Lactobacillales</taxon>
        <taxon>Streptococcaceae</taxon>
        <taxon>Streptococcus</taxon>
    </lineage>
</organism>
<feature type="transmembrane region" description="Helical" evidence="7">
    <location>
        <begin position="266"/>
        <end position="293"/>
    </location>
</feature>
<feature type="transmembrane region" description="Helical" evidence="7">
    <location>
        <begin position="51"/>
        <end position="72"/>
    </location>
</feature>
<dbReference type="InterPro" id="IPR020846">
    <property type="entry name" value="MFS_dom"/>
</dbReference>
<gene>
    <name evidence="9" type="ORF">HHO37_01720</name>
</gene>
<dbReference type="PANTHER" id="PTHR42718">
    <property type="entry name" value="MAJOR FACILITATOR SUPERFAMILY MULTIDRUG TRANSPORTER MFSC"/>
    <property type="match status" value="1"/>
</dbReference>
<feature type="transmembrane region" description="Helical" evidence="7">
    <location>
        <begin position="166"/>
        <end position="187"/>
    </location>
</feature>
<dbReference type="RefSeq" id="WP_193522954.1">
    <property type="nucleotide sequence ID" value="NZ_JABASA010000002.1"/>
</dbReference>
<name>A0A7X9QFA5_STRRT</name>
<keyword evidence="5 7" id="KW-1133">Transmembrane helix</keyword>
<evidence type="ECO:0000313" key="10">
    <source>
        <dbReference type="Proteomes" id="UP000532121"/>
    </source>
</evidence>
<dbReference type="GO" id="GO:0005886">
    <property type="term" value="C:plasma membrane"/>
    <property type="evidence" value="ECO:0007669"/>
    <property type="project" value="UniProtKB-SubCell"/>
</dbReference>
<feature type="transmembrane region" description="Helical" evidence="7">
    <location>
        <begin position="140"/>
        <end position="160"/>
    </location>
</feature>
<dbReference type="PANTHER" id="PTHR42718:SF24">
    <property type="entry name" value="MAJOR FACILITATOR SUPERFAMILY (MFS) PROFILE DOMAIN-CONTAINING PROTEIN"/>
    <property type="match status" value="1"/>
</dbReference>
<feature type="domain" description="Major facilitator superfamily (MFS) profile" evidence="8">
    <location>
        <begin position="13"/>
        <end position="458"/>
    </location>
</feature>
<dbReference type="Proteomes" id="UP000532121">
    <property type="component" value="Unassembled WGS sequence"/>
</dbReference>
<sequence>MKNTLTPQKRTLIFISLVVSCIAATIMSTALTTALPAILKELNISTATGQWLTSGYSLVMAIILPLSAFLINRISTKKLYLFSLGIFLLGVVIAVFAGNFSVLMAARVLQAIGNGILTAVAQVVLLCIYPVEKRGSIMGWYGLSISAAPVLAPTLTGFIVDSVGWRAIFAVTAVVITLSTIFALLVFDNVLEISGQTFDTLSFILSSITFAGLTLGIGNYTTAAFFNWQVGGLILLGLIAGVIFTHRQLYLETPFLNVRVFASQDFTVSVLASILLYMVMMGSSVIMPIYVQILLGKSATISSLIVLPGSLAMAAVSPFAGQLFDKLGMRPLILVGSICLILSNLGMFTLSAATPLWFPAFYNAVRSISIGCLMMPLVTWGTNSISSQTTADGTALLTSLRTVGGAVGSAVFVGLMSSLAADSSLAGQLQGLNLTFLIMAIVSAVLFVLGLFFVKPKNT</sequence>
<feature type="transmembrane region" description="Helical" evidence="7">
    <location>
        <begin position="199"/>
        <end position="220"/>
    </location>
</feature>
<dbReference type="InterPro" id="IPR004638">
    <property type="entry name" value="EmrB-like"/>
</dbReference>
<keyword evidence="2" id="KW-0813">Transport</keyword>
<evidence type="ECO:0000256" key="7">
    <source>
        <dbReference type="SAM" id="Phobius"/>
    </source>
</evidence>
<keyword evidence="6 7" id="KW-0472">Membrane</keyword>
<feature type="transmembrane region" description="Helical" evidence="7">
    <location>
        <begin position="332"/>
        <end position="358"/>
    </location>
</feature>
<feature type="transmembrane region" description="Helical" evidence="7">
    <location>
        <begin position="226"/>
        <end position="245"/>
    </location>
</feature>
<feature type="transmembrane region" description="Helical" evidence="7">
    <location>
        <begin position="108"/>
        <end position="128"/>
    </location>
</feature>
<comment type="subcellular location">
    <subcellularLocation>
        <location evidence="1">Cell membrane</location>
        <topology evidence="1">Multi-pass membrane protein</topology>
    </subcellularLocation>
</comment>
<dbReference type="GO" id="GO:0022857">
    <property type="term" value="F:transmembrane transporter activity"/>
    <property type="evidence" value="ECO:0007669"/>
    <property type="project" value="InterPro"/>
</dbReference>
<keyword evidence="3" id="KW-1003">Cell membrane</keyword>
<protein>
    <submittedName>
        <fullName evidence="9">Multidrug efflux MFS transporter</fullName>
    </submittedName>
</protein>
<evidence type="ECO:0000256" key="4">
    <source>
        <dbReference type="ARBA" id="ARBA00022692"/>
    </source>
</evidence>
<dbReference type="Gene3D" id="1.20.1250.20">
    <property type="entry name" value="MFS general substrate transporter like domains"/>
    <property type="match status" value="1"/>
</dbReference>
<dbReference type="PROSITE" id="PS51257">
    <property type="entry name" value="PROKAR_LIPOPROTEIN"/>
    <property type="match status" value="1"/>
</dbReference>